<feature type="transmembrane region" description="Helical" evidence="1">
    <location>
        <begin position="124"/>
        <end position="142"/>
    </location>
</feature>
<comment type="caution">
    <text evidence="3">The sequence shown here is derived from an EMBL/GenBank/DDBJ whole genome shotgun (WGS) entry which is preliminary data.</text>
</comment>
<dbReference type="Pfam" id="PF07670">
    <property type="entry name" value="Gate"/>
    <property type="match status" value="1"/>
</dbReference>
<dbReference type="Proteomes" id="UP000321822">
    <property type="component" value="Unassembled WGS sequence"/>
</dbReference>
<dbReference type="InterPro" id="IPR011642">
    <property type="entry name" value="Gate_dom"/>
</dbReference>
<keyword evidence="1" id="KW-1133">Transmembrane helix</keyword>
<reference evidence="3 4" key="1">
    <citation type="submission" date="2019-07" db="EMBL/GenBank/DDBJ databases">
        <title>Genomes of sea-ice associated Colwellia species.</title>
        <authorList>
            <person name="Bowman J.P."/>
        </authorList>
    </citation>
    <scope>NUCLEOTIDE SEQUENCE [LARGE SCALE GENOMIC DNA]</scope>
    <source>
        <strain evidence="3 4">ACAM 459</strain>
    </source>
</reference>
<name>A0A5C6QLP8_9GAMM</name>
<keyword evidence="1" id="KW-0812">Transmembrane</keyword>
<feature type="transmembrane region" description="Helical" evidence="1">
    <location>
        <begin position="60"/>
        <end position="79"/>
    </location>
</feature>
<feature type="transmembrane region" description="Helical" evidence="1">
    <location>
        <begin position="252"/>
        <end position="275"/>
    </location>
</feature>
<dbReference type="AlphaFoldDB" id="A0A5C6QLP8"/>
<evidence type="ECO:0000313" key="4">
    <source>
        <dbReference type="Proteomes" id="UP000321822"/>
    </source>
</evidence>
<sequence length="316" mass="34641">MFVKTIKSVFQEVSQVYLTLLKVMVPAIIIVKILDLLGGTQWLAEMLAPLMKFVGLPEQLGLVWATAILTNIFTAMVVFVDTTAQLELSVAQVSVIGILILISHSVPIEGAVAKMVGVSWRLTISLKIGGGLLLAALVNWFYTALDYQQQAAVLLWQHEIKEQTLMQWGLDQLQMLVGIFFIISALIILLRILKKIGVESLLQKLLSPIFKLLSITKDASSITITGITLGLSYGAGLLISEIKKGHIGKKDVLLSISFLSLAHSLIEDTLLILLLGADVIAILWVRIIFALVIVALLAKCIEIKESIQLKQLTKPQ</sequence>
<proteinExistence type="predicted"/>
<feature type="transmembrane region" description="Helical" evidence="1">
    <location>
        <begin position="281"/>
        <end position="301"/>
    </location>
</feature>
<evidence type="ECO:0000259" key="2">
    <source>
        <dbReference type="Pfam" id="PF07670"/>
    </source>
</evidence>
<accession>A0A5C6QLP8</accession>
<dbReference type="OrthoDB" id="9797308at2"/>
<protein>
    <recommendedName>
        <fullName evidence="2">Nucleoside transporter/FeoB GTPase Gate domain-containing protein</fullName>
    </recommendedName>
</protein>
<organism evidence="3 4">
    <name type="scientific">Colwellia demingiae</name>
    <dbReference type="NCBI Taxonomy" id="89401"/>
    <lineage>
        <taxon>Bacteria</taxon>
        <taxon>Pseudomonadati</taxon>
        <taxon>Pseudomonadota</taxon>
        <taxon>Gammaproteobacteria</taxon>
        <taxon>Alteromonadales</taxon>
        <taxon>Colwelliaceae</taxon>
        <taxon>Colwellia</taxon>
    </lineage>
</organism>
<dbReference type="EMBL" id="VOLT01000003">
    <property type="protein sequence ID" value="TWX69608.1"/>
    <property type="molecule type" value="Genomic_DNA"/>
</dbReference>
<dbReference type="RefSeq" id="WP_146785293.1">
    <property type="nucleotide sequence ID" value="NZ_VOLT01000003.1"/>
</dbReference>
<feature type="transmembrane region" description="Helical" evidence="1">
    <location>
        <begin position="173"/>
        <end position="193"/>
    </location>
</feature>
<keyword evidence="4" id="KW-1185">Reference proteome</keyword>
<feature type="domain" description="Nucleoside transporter/FeoB GTPase Gate" evidence="2">
    <location>
        <begin position="18"/>
        <end position="117"/>
    </location>
</feature>
<feature type="transmembrane region" description="Helical" evidence="1">
    <location>
        <begin position="20"/>
        <end position="39"/>
    </location>
</feature>
<gene>
    <name evidence="3" type="ORF">ESZ36_06525</name>
</gene>
<keyword evidence="1" id="KW-0472">Membrane</keyword>
<feature type="transmembrane region" description="Helical" evidence="1">
    <location>
        <begin position="91"/>
        <end position="112"/>
    </location>
</feature>
<evidence type="ECO:0000256" key="1">
    <source>
        <dbReference type="SAM" id="Phobius"/>
    </source>
</evidence>
<evidence type="ECO:0000313" key="3">
    <source>
        <dbReference type="EMBL" id="TWX69608.1"/>
    </source>
</evidence>